<organism evidence="5 6">
    <name type="scientific">Sphaeroforma arctica JP610</name>
    <dbReference type="NCBI Taxonomy" id="667725"/>
    <lineage>
        <taxon>Eukaryota</taxon>
        <taxon>Ichthyosporea</taxon>
        <taxon>Ichthyophonida</taxon>
        <taxon>Sphaeroforma</taxon>
    </lineage>
</organism>
<name>A0A0L0GDP8_9EUKA</name>
<dbReference type="SUPFAM" id="SSF50729">
    <property type="entry name" value="PH domain-like"/>
    <property type="match status" value="1"/>
</dbReference>
<sequence length="592" mass="67390">RCYYVLKDGYLRVFRNKADSRNSQVHPRACVHASHLVLVTSSQSAEPTTFSIRLQNKLKQLKVKTTAERQKWIVAFAQAQMLYPVELSPTSSLEGDDDMGMEESAYNQRLSPSALHRVATMPTVTTLLHDFMETLIQRRGNVLVAMEAVEEDYTAAETTGERQKILTKMHCQEMDLCMFSMRESLRGFTDLLRAYQTEVQHKLDRTQQKRRGAERTLKALLSDIDDMERSGHFLQLLTKSHVTQQREARRTLGQKRVIRKTASEGAYIHTDNTDDLSQPHSTQPPDNGTSSNVPEGKINVSDDLSDDSDEFFEIEEDWSPQELETIKMAQSVNHLRAHKLVVPHITPATRNDDLARFVRARDFSVANAAQMYSTYATWAKQFGPHDIPPHTLTKELSEGMIFFHREDKQGRPLMILNITKMPQTLPDEATELRYIRLVILMVETACRATPPEMATFSLLIDFKGFTMASNDMKLTKTIFKLLSDYYPERLGACLLVDTPWMFNAVWYAIKAFLSPRTAAKIKFVKRSDLPKYVQPHNLPRSLGGQVPFVYNSTDSPLGELTPQHKANLAAEKEKAQHRQDGTPATDRKIASL</sequence>
<reference evidence="5 6" key="1">
    <citation type="submission" date="2011-02" db="EMBL/GenBank/DDBJ databases">
        <title>The Genome Sequence of Sphaeroforma arctica JP610.</title>
        <authorList>
            <consortium name="The Broad Institute Genome Sequencing Platform"/>
            <person name="Russ C."/>
            <person name="Cuomo C."/>
            <person name="Young S.K."/>
            <person name="Zeng Q."/>
            <person name="Gargeya S."/>
            <person name="Alvarado L."/>
            <person name="Berlin A."/>
            <person name="Chapman S.B."/>
            <person name="Chen Z."/>
            <person name="Freedman E."/>
            <person name="Gellesch M."/>
            <person name="Goldberg J."/>
            <person name="Griggs A."/>
            <person name="Gujja S."/>
            <person name="Heilman E."/>
            <person name="Heiman D."/>
            <person name="Howarth C."/>
            <person name="Mehta T."/>
            <person name="Neiman D."/>
            <person name="Pearson M."/>
            <person name="Roberts A."/>
            <person name="Saif S."/>
            <person name="Shea T."/>
            <person name="Shenoy N."/>
            <person name="Sisk P."/>
            <person name="Stolte C."/>
            <person name="Sykes S."/>
            <person name="White J."/>
            <person name="Yandava C."/>
            <person name="Burger G."/>
            <person name="Gray M.W."/>
            <person name="Holland P.W.H."/>
            <person name="King N."/>
            <person name="Lang F.B.F."/>
            <person name="Roger A.J."/>
            <person name="Ruiz-Trillo I."/>
            <person name="Haas B."/>
            <person name="Nusbaum C."/>
            <person name="Birren B."/>
        </authorList>
    </citation>
    <scope>NUCLEOTIDE SEQUENCE [LARGE SCALE GENOMIC DNA]</scope>
    <source>
        <strain evidence="5 6">JP610</strain>
    </source>
</reference>
<dbReference type="AlphaFoldDB" id="A0A0L0GDP8"/>
<keyword evidence="6" id="KW-1185">Reference proteome</keyword>
<dbReference type="SUPFAM" id="SSF46938">
    <property type="entry name" value="CRAL/TRIO N-terminal domain"/>
    <property type="match status" value="1"/>
</dbReference>
<dbReference type="InterPro" id="IPR001251">
    <property type="entry name" value="CRAL-TRIO_dom"/>
</dbReference>
<feature type="coiled-coil region" evidence="1">
    <location>
        <begin position="203"/>
        <end position="230"/>
    </location>
</feature>
<dbReference type="InterPro" id="IPR001849">
    <property type="entry name" value="PH_domain"/>
</dbReference>
<dbReference type="Pfam" id="PF00650">
    <property type="entry name" value="CRAL_TRIO"/>
    <property type="match status" value="1"/>
</dbReference>
<dbReference type="Gene3D" id="3.40.525.10">
    <property type="entry name" value="CRAL-TRIO lipid binding domain"/>
    <property type="match status" value="1"/>
</dbReference>
<dbReference type="PANTHER" id="PTHR45824:SF29">
    <property type="entry name" value="GH16843P"/>
    <property type="match status" value="1"/>
</dbReference>
<dbReference type="SMART" id="SM00516">
    <property type="entry name" value="SEC14"/>
    <property type="match status" value="1"/>
</dbReference>
<dbReference type="SUPFAM" id="SSF52087">
    <property type="entry name" value="CRAL/TRIO domain"/>
    <property type="match status" value="1"/>
</dbReference>
<proteinExistence type="predicted"/>
<dbReference type="OrthoDB" id="75724at2759"/>
<dbReference type="CDD" id="cd00821">
    <property type="entry name" value="PH"/>
    <property type="match status" value="1"/>
</dbReference>
<evidence type="ECO:0000313" key="5">
    <source>
        <dbReference type="EMBL" id="KNC87125.1"/>
    </source>
</evidence>
<dbReference type="RefSeq" id="XP_014161027.1">
    <property type="nucleotide sequence ID" value="XM_014305552.1"/>
</dbReference>
<dbReference type="GO" id="GO:0008526">
    <property type="term" value="F:phosphatidylinositol transfer activity"/>
    <property type="evidence" value="ECO:0007669"/>
    <property type="project" value="TreeGrafter"/>
</dbReference>
<dbReference type="Gene3D" id="2.30.29.30">
    <property type="entry name" value="Pleckstrin-homology domain (PH domain)/Phosphotyrosine-binding domain (PTB)"/>
    <property type="match status" value="1"/>
</dbReference>
<dbReference type="InterPro" id="IPR036865">
    <property type="entry name" value="CRAL-TRIO_dom_sf"/>
</dbReference>
<dbReference type="InterPro" id="IPR036273">
    <property type="entry name" value="CRAL/TRIO_N_dom_sf"/>
</dbReference>
<evidence type="ECO:0000256" key="2">
    <source>
        <dbReference type="SAM" id="MobiDB-lite"/>
    </source>
</evidence>
<dbReference type="eggNOG" id="KOG1470">
    <property type="taxonomic scope" value="Eukaryota"/>
</dbReference>
<evidence type="ECO:0000313" key="6">
    <source>
        <dbReference type="Proteomes" id="UP000054560"/>
    </source>
</evidence>
<dbReference type="EMBL" id="KQ241622">
    <property type="protein sequence ID" value="KNC87125.1"/>
    <property type="molecule type" value="Genomic_DNA"/>
</dbReference>
<dbReference type="PROSITE" id="PS50003">
    <property type="entry name" value="PH_DOMAIN"/>
    <property type="match status" value="1"/>
</dbReference>
<feature type="compositionally biased region" description="Polar residues" evidence="2">
    <location>
        <begin position="275"/>
        <end position="293"/>
    </location>
</feature>
<feature type="compositionally biased region" description="Basic and acidic residues" evidence="2">
    <location>
        <begin position="570"/>
        <end position="592"/>
    </location>
</feature>
<evidence type="ECO:0000259" key="3">
    <source>
        <dbReference type="PROSITE" id="PS50003"/>
    </source>
</evidence>
<feature type="non-terminal residue" evidence="5">
    <location>
        <position position="1"/>
    </location>
</feature>
<accession>A0A0L0GDP8</accession>
<gene>
    <name evidence="5" type="ORF">SARC_00748</name>
</gene>
<dbReference type="Proteomes" id="UP000054560">
    <property type="component" value="Unassembled WGS sequence"/>
</dbReference>
<feature type="domain" description="CRAL-TRIO" evidence="4">
    <location>
        <begin position="389"/>
        <end position="550"/>
    </location>
</feature>
<protein>
    <recommendedName>
        <fullName evidence="7">CRAL-TRIO domain-containing protein</fullName>
    </recommendedName>
</protein>
<dbReference type="InterPro" id="IPR011993">
    <property type="entry name" value="PH-like_dom_sf"/>
</dbReference>
<dbReference type="CDD" id="cd00170">
    <property type="entry name" value="SEC14"/>
    <property type="match status" value="1"/>
</dbReference>
<feature type="region of interest" description="Disordered" evidence="2">
    <location>
        <begin position="567"/>
        <end position="592"/>
    </location>
</feature>
<evidence type="ECO:0008006" key="7">
    <source>
        <dbReference type="Google" id="ProtNLM"/>
    </source>
</evidence>
<dbReference type="GeneID" id="25901252"/>
<dbReference type="PROSITE" id="PS50191">
    <property type="entry name" value="CRAL_TRIO"/>
    <property type="match status" value="1"/>
</dbReference>
<feature type="region of interest" description="Disordered" evidence="2">
    <location>
        <begin position="260"/>
        <end position="305"/>
    </location>
</feature>
<keyword evidence="1" id="KW-0175">Coiled coil</keyword>
<feature type="domain" description="PH" evidence="3">
    <location>
        <begin position="1"/>
        <end position="81"/>
    </location>
</feature>
<evidence type="ECO:0000259" key="4">
    <source>
        <dbReference type="PROSITE" id="PS50191"/>
    </source>
</evidence>
<evidence type="ECO:0000256" key="1">
    <source>
        <dbReference type="SAM" id="Coils"/>
    </source>
</evidence>
<dbReference type="InterPro" id="IPR052578">
    <property type="entry name" value="PI_Transfer_CRAL-TRIO"/>
</dbReference>
<dbReference type="PANTHER" id="PTHR45824">
    <property type="entry name" value="GH16843P"/>
    <property type="match status" value="1"/>
</dbReference>